<keyword evidence="4" id="KW-1185">Reference proteome</keyword>
<dbReference type="InterPro" id="IPR036866">
    <property type="entry name" value="RibonucZ/Hydroxyglut_hydro"/>
</dbReference>
<dbReference type="Gene3D" id="3.40.250.10">
    <property type="entry name" value="Rhodanese-like domain"/>
    <property type="match status" value="2"/>
</dbReference>
<dbReference type="SMART" id="SM00450">
    <property type="entry name" value="RHOD"/>
    <property type="match status" value="1"/>
</dbReference>
<dbReference type="Gene3D" id="3.60.15.10">
    <property type="entry name" value="Ribonuclease Z/Hydroxyacylglutathione hydrolase-like"/>
    <property type="match status" value="1"/>
</dbReference>
<dbReference type="PROSITE" id="PS50206">
    <property type="entry name" value="RHODANESE_3"/>
    <property type="match status" value="2"/>
</dbReference>
<dbReference type="Pfam" id="PF00753">
    <property type="entry name" value="Lactamase_B"/>
    <property type="match status" value="1"/>
</dbReference>
<feature type="domain" description="Rhodanese" evidence="2">
    <location>
        <begin position="274"/>
        <end position="304"/>
    </location>
</feature>
<dbReference type="SUPFAM" id="SSF56281">
    <property type="entry name" value="Metallo-hydrolase/oxidoreductase"/>
    <property type="match status" value="1"/>
</dbReference>
<evidence type="ECO:0000313" key="3">
    <source>
        <dbReference type="EMBL" id="UYW02613.1"/>
    </source>
</evidence>
<dbReference type="InterPro" id="IPR001279">
    <property type="entry name" value="Metallo-B-lactamas"/>
</dbReference>
<dbReference type="CDD" id="cd00158">
    <property type="entry name" value="RHOD"/>
    <property type="match status" value="1"/>
</dbReference>
<dbReference type="InterPro" id="IPR044528">
    <property type="entry name" value="POD-like_MBL-fold"/>
</dbReference>
<reference evidence="3" key="1">
    <citation type="submission" date="2021-08" db="EMBL/GenBank/DDBJ databases">
        <title>Flavobacterium sp. strain CC-SYL302.</title>
        <authorList>
            <person name="Lin S.-Y."/>
            <person name="Lee T.-H."/>
            <person name="Young C.-C."/>
        </authorList>
    </citation>
    <scope>NUCLEOTIDE SEQUENCE</scope>
    <source>
        <strain evidence="3">CC-SYL302</strain>
    </source>
</reference>
<gene>
    <name evidence="3" type="ORF">K5I29_06110</name>
</gene>
<evidence type="ECO:0000256" key="1">
    <source>
        <dbReference type="ARBA" id="ARBA00022723"/>
    </source>
</evidence>
<sequence>MIFERIYDETLSQASYIIANENKEAIVIDPKRDIDTYIDFAKQNGLEIKYVTETHIHADFLSGSRELAQVTNAKLLLSAEGGDDWQYSFLHEPLNDLQKIYFGNLEIEVMHTPGHTPESISFLIRNLKNTSEPIKAVTGDFIFVGDVGRPDLLEKTAGKEGSQFVGASQLFESLNKFINLPKNTELWPGHGAGSFCGKSLSTVPQSTLEQEMSSSMAFKYLNDKKAFIEFVLDGQPEPPKYFSTMKEWNKSSRPLLIEIPKLKKLTNTEALKAYENNILIIDTRRKEEVAKEYIPGSLHIENSTSFSTFVGSLVSYNQPILLIASEAEIRDIQRKLIRIGMDNLYGYITEVKNFKNLKSSKIITAEEVLEYKKDKKVQLIDVRTASEYESGHIKGFENMSLNSLDEMSIRIQKDVPVIIHCQSGVRAAMAYSILERLGFTTILNYSGSINDWKAKKLPLVK</sequence>
<dbReference type="CDD" id="cd07724">
    <property type="entry name" value="POD-like_MBL-fold"/>
    <property type="match status" value="1"/>
</dbReference>
<keyword evidence="1" id="KW-0479">Metal-binding</keyword>
<organism evidence="3 4">
    <name type="scientific">Flavobacterium agricola</name>
    <dbReference type="NCBI Taxonomy" id="2870839"/>
    <lineage>
        <taxon>Bacteria</taxon>
        <taxon>Pseudomonadati</taxon>
        <taxon>Bacteroidota</taxon>
        <taxon>Flavobacteriia</taxon>
        <taxon>Flavobacteriales</taxon>
        <taxon>Flavobacteriaceae</taxon>
        <taxon>Flavobacterium</taxon>
    </lineage>
</organism>
<dbReference type="InterPro" id="IPR001763">
    <property type="entry name" value="Rhodanese-like_dom"/>
</dbReference>
<dbReference type="Proteomes" id="UP001163328">
    <property type="component" value="Chromosome"/>
</dbReference>
<feature type="domain" description="Rhodanese" evidence="2">
    <location>
        <begin position="373"/>
        <end position="461"/>
    </location>
</feature>
<dbReference type="Pfam" id="PF00581">
    <property type="entry name" value="Rhodanese"/>
    <property type="match status" value="1"/>
</dbReference>
<evidence type="ECO:0000259" key="2">
    <source>
        <dbReference type="PROSITE" id="PS50206"/>
    </source>
</evidence>
<protein>
    <submittedName>
        <fullName evidence="3">MBL fold metallo-hydrolase</fullName>
    </submittedName>
</protein>
<dbReference type="PANTHER" id="PTHR43084:SF1">
    <property type="entry name" value="PERSULFIDE DIOXYGENASE ETHE1, MITOCHONDRIAL"/>
    <property type="match status" value="1"/>
</dbReference>
<dbReference type="InterPro" id="IPR036873">
    <property type="entry name" value="Rhodanese-like_dom_sf"/>
</dbReference>
<dbReference type="SMART" id="SM00849">
    <property type="entry name" value="Lactamase_B"/>
    <property type="match status" value="1"/>
</dbReference>
<dbReference type="SUPFAM" id="SSF52821">
    <property type="entry name" value="Rhodanese/Cell cycle control phosphatase"/>
    <property type="match status" value="2"/>
</dbReference>
<dbReference type="EMBL" id="CP081495">
    <property type="protein sequence ID" value="UYW02613.1"/>
    <property type="molecule type" value="Genomic_DNA"/>
</dbReference>
<dbReference type="InterPro" id="IPR051682">
    <property type="entry name" value="Mito_Persulfide_Diox"/>
</dbReference>
<evidence type="ECO:0000313" key="4">
    <source>
        <dbReference type="Proteomes" id="UP001163328"/>
    </source>
</evidence>
<dbReference type="PANTHER" id="PTHR43084">
    <property type="entry name" value="PERSULFIDE DIOXYGENASE ETHE1"/>
    <property type="match status" value="1"/>
</dbReference>
<proteinExistence type="predicted"/>
<accession>A0ABY6M226</accession>
<name>A0ABY6M226_9FLAO</name>